<keyword evidence="2" id="KW-1185">Reference proteome</keyword>
<evidence type="ECO:0000313" key="2">
    <source>
        <dbReference type="Proteomes" id="UP001066276"/>
    </source>
</evidence>
<accession>A0AAV7WW11</accession>
<dbReference type="EMBL" id="JANPWB010000001">
    <property type="protein sequence ID" value="KAJ1216916.1"/>
    <property type="molecule type" value="Genomic_DNA"/>
</dbReference>
<sequence length="100" mass="11391">MPRCKTPSTDGLPADFYVVYVDVLSDKLSEVSGKAREAGVHIQLLDGCCLRVPRTHNGRDMDEWALAEDRCMQEVRMDDKLEEDCFEWAGMPHNFMAPDQ</sequence>
<dbReference type="AlphaFoldDB" id="A0AAV7WW11"/>
<gene>
    <name evidence="1" type="ORF">NDU88_004514</name>
</gene>
<name>A0AAV7WW11_PLEWA</name>
<organism evidence="1 2">
    <name type="scientific">Pleurodeles waltl</name>
    <name type="common">Iberian ribbed newt</name>
    <dbReference type="NCBI Taxonomy" id="8319"/>
    <lineage>
        <taxon>Eukaryota</taxon>
        <taxon>Metazoa</taxon>
        <taxon>Chordata</taxon>
        <taxon>Craniata</taxon>
        <taxon>Vertebrata</taxon>
        <taxon>Euteleostomi</taxon>
        <taxon>Amphibia</taxon>
        <taxon>Batrachia</taxon>
        <taxon>Caudata</taxon>
        <taxon>Salamandroidea</taxon>
        <taxon>Salamandridae</taxon>
        <taxon>Pleurodelinae</taxon>
        <taxon>Pleurodeles</taxon>
    </lineage>
</organism>
<reference evidence="1" key="1">
    <citation type="journal article" date="2022" name="bioRxiv">
        <title>Sequencing and chromosome-scale assembly of the giantPleurodeles waltlgenome.</title>
        <authorList>
            <person name="Brown T."/>
            <person name="Elewa A."/>
            <person name="Iarovenko S."/>
            <person name="Subramanian E."/>
            <person name="Araus A.J."/>
            <person name="Petzold A."/>
            <person name="Susuki M."/>
            <person name="Suzuki K.-i.T."/>
            <person name="Hayashi T."/>
            <person name="Toyoda A."/>
            <person name="Oliveira C."/>
            <person name="Osipova E."/>
            <person name="Leigh N.D."/>
            <person name="Simon A."/>
            <person name="Yun M.H."/>
        </authorList>
    </citation>
    <scope>NUCLEOTIDE SEQUENCE</scope>
    <source>
        <strain evidence="1">20211129_DDA</strain>
        <tissue evidence="1">Liver</tissue>
    </source>
</reference>
<protein>
    <submittedName>
        <fullName evidence="1">Uncharacterized protein</fullName>
    </submittedName>
</protein>
<proteinExistence type="predicted"/>
<evidence type="ECO:0000313" key="1">
    <source>
        <dbReference type="EMBL" id="KAJ1216916.1"/>
    </source>
</evidence>
<dbReference type="Proteomes" id="UP001066276">
    <property type="component" value="Chromosome 1_1"/>
</dbReference>
<comment type="caution">
    <text evidence="1">The sequence shown here is derived from an EMBL/GenBank/DDBJ whole genome shotgun (WGS) entry which is preliminary data.</text>
</comment>